<feature type="transmembrane region" description="Helical" evidence="12">
    <location>
        <begin position="64"/>
        <end position="92"/>
    </location>
</feature>
<keyword evidence="9" id="KW-0325">Glycoprotein</keyword>
<evidence type="ECO:0000313" key="14">
    <source>
        <dbReference type="EMBL" id="CAI9574748.1"/>
    </source>
</evidence>
<evidence type="ECO:0000256" key="6">
    <source>
        <dbReference type="ARBA" id="ARBA00023136"/>
    </source>
</evidence>
<comment type="similarity">
    <text evidence="11">Belongs to the G-protein coupled receptor 1 family.</text>
</comment>
<dbReference type="PRINTS" id="PR01428">
    <property type="entry name" value="PROTEASEAR"/>
</dbReference>
<dbReference type="InterPro" id="IPR003912">
    <property type="entry name" value="Protea_act_rcpt"/>
</dbReference>
<keyword evidence="8 11" id="KW-0675">Receptor</keyword>
<feature type="transmembrane region" description="Helical" evidence="12">
    <location>
        <begin position="25"/>
        <end position="44"/>
    </location>
</feature>
<proteinExistence type="inferred from homology"/>
<evidence type="ECO:0000256" key="5">
    <source>
        <dbReference type="ARBA" id="ARBA00023040"/>
    </source>
</evidence>
<dbReference type="SUPFAM" id="SSF81321">
    <property type="entry name" value="Family A G protein-coupled receptor-like"/>
    <property type="match status" value="1"/>
</dbReference>
<dbReference type="Proteomes" id="UP001162483">
    <property type="component" value="Unassembled WGS sequence"/>
</dbReference>
<dbReference type="InterPro" id="IPR003944">
    <property type="entry name" value="Prot_act_rcpt_4"/>
</dbReference>
<dbReference type="InterPro" id="IPR000276">
    <property type="entry name" value="GPCR_Rhodpsn"/>
</dbReference>
<dbReference type="PROSITE" id="PS50262">
    <property type="entry name" value="G_PROTEIN_RECEP_F1_2"/>
    <property type="match status" value="1"/>
</dbReference>
<accession>A0ABN9DQB2</accession>
<feature type="transmembrane region" description="Helical" evidence="12">
    <location>
        <begin position="234"/>
        <end position="260"/>
    </location>
</feature>
<feature type="transmembrane region" description="Helical" evidence="12">
    <location>
        <begin position="272"/>
        <end position="298"/>
    </location>
</feature>
<feature type="transmembrane region" description="Helical" evidence="12">
    <location>
        <begin position="142"/>
        <end position="163"/>
    </location>
</feature>
<evidence type="ECO:0000256" key="7">
    <source>
        <dbReference type="ARBA" id="ARBA00023157"/>
    </source>
</evidence>
<dbReference type="PROSITE" id="PS00237">
    <property type="entry name" value="G_PROTEIN_RECEP_F1_1"/>
    <property type="match status" value="1"/>
</dbReference>
<dbReference type="EMBL" id="CATNWA010014686">
    <property type="protein sequence ID" value="CAI9574748.1"/>
    <property type="molecule type" value="Genomic_DNA"/>
</dbReference>
<feature type="transmembrane region" description="Helical" evidence="12">
    <location>
        <begin position="104"/>
        <end position="122"/>
    </location>
</feature>
<evidence type="ECO:0000256" key="4">
    <source>
        <dbReference type="ARBA" id="ARBA00022989"/>
    </source>
</evidence>
<feature type="transmembrane region" description="Helical" evidence="12">
    <location>
        <begin position="310"/>
        <end position="333"/>
    </location>
</feature>
<evidence type="ECO:0000256" key="8">
    <source>
        <dbReference type="ARBA" id="ARBA00023170"/>
    </source>
</evidence>
<evidence type="ECO:0000256" key="3">
    <source>
        <dbReference type="ARBA" id="ARBA00022692"/>
    </source>
</evidence>
<dbReference type="PANTHER" id="PTHR24232:SF110">
    <property type="entry name" value="PROTEINASE-ACTIVATED RECEPTOR 3 ISOFORM X1"/>
    <property type="match status" value="1"/>
</dbReference>
<dbReference type="Pfam" id="PF00001">
    <property type="entry name" value="7tm_1"/>
    <property type="match status" value="1"/>
</dbReference>
<comment type="subcellular location">
    <subcellularLocation>
        <location evidence="1">Cell membrane</location>
        <topology evidence="1">Multi-pass membrane protein</topology>
    </subcellularLocation>
</comment>
<keyword evidence="10 11" id="KW-0807">Transducer</keyword>
<organism evidence="14 15">
    <name type="scientific">Staurois parvus</name>
    <dbReference type="NCBI Taxonomy" id="386267"/>
    <lineage>
        <taxon>Eukaryota</taxon>
        <taxon>Metazoa</taxon>
        <taxon>Chordata</taxon>
        <taxon>Craniata</taxon>
        <taxon>Vertebrata</taxon>
        <taxon>Euteleostomi</taxon>
        <taxon>Amphibia</taxon>
        <taxon>Batrachia</taxon>
        <taxon>Anura</taxon>
        <taxon>Neobatrachia</taxon>
        <taxon>Ranoidea</taxon>
        <taxon>Ranidae</taxon>
        <taxon>Staurois</taxon>
    </lineage>
</organism>
<keyword evidence="2" id="KW-1003">Cell membrane</keyword>
<keyword evidence="4 12" id="KW-1133">Transmembrane helix</keyword>
<reference evidence="14" key="1">
    <citation type="submission" date="2023-05" db="EMBL/GenBank/DDBJ databases">
        <authorList>
            <person name="Stuckert A."/>
        </authorList>
    </citation>
    <scope>NUCLEOTIDE SEQUENCE</scope>
</reference>
<keyword evidence="15" id="KW-1185">Reference proteome</keyword>
<evidence type="ECO:0000256" key="2">
    <source>
        <dbReference type="ARBA" id="ARBA00022475"/>
    </source>
</evidence>
<protein>
    <recommendedName>
        <fullName evidence="13">G-protein coupled receptors family 1 profile domain-containing protein</fullName>
    </recommendedName>
</protein>
<dbReference type="PANTHER" id="PTHR24232">
    <property type="entry name" value="G-PROTEIN COUPLED RECEPTOR"/>
    <property type="match status" value="1"/>
</dbReference>
<dbReference type="PRINTS" id="PR00237">
    <property type="entry name" value="GPCRRHODOPSN"/>
</dbReference>
<evidence type="ECO:0000256" key="9">
    <source>
        <dbReference type="ARBA" id="ARBA00023180"/>
    </source>
</evidence>
<evidence type="ECO:0000256" key="1">
    <source>
        <dbReference type="ARBA" id="ARBA00004651"/>
    </source>
</evidence>
<gene>
    <name evidence="14" type="ORF">SPARVUS_LOCUS8034324</name>
</gene>
<evidence type="ECO:0000313" key="15">
    <source>
        <dbReference type="Proteomes" id="UP001162483"/>
    </source>
</evidence>
<evidence type="ECO:0000256" key="10">
    <source>
        <dbReference type="ARBA" id="ARBA00023224"/>
    </source>
</evidence>
<feature type="domain" description="G-protein coupled receptors family 1 profile" evidence="13">
    <location>
        <begin position="85"/>
        <end position="331"/>
    </location>
</feature>
<dbReference type="PRINTS" id="PR01430">
    <property type="entry name" value="PROTEASEAR4"/>
</dbReference>
<keyword evidence="5 11" id="KW-0297">G-protein coupled receptor</keyword>
<keyword evidence="6 12" id="KW-0472">Membrane</keyword>
<feature type="transmembrane region" description="Helical" evidence="12">
    <location>
        <begin position="184"/>
        <end position="205"/>
    </location>
</feature>
<keyword evidence="7" id="KW-1015">Disulfide bond</keyword>
<keyword evidence="3 11" id="KW-0812">Transmembrane</keyword>
<dbReference type="InterPro" id="IPR017452">
    <property type="entry name" value="GPCR_Rhodpsn_7TM"/>
</dbReference>
<evidence type="ECO:0000256" key="12">
    <source>
        <dbReference type="SAM" id="Phobius"/>
    </source>
</evidence>
<evidence type="ECO:0000259" key="13">
    <source>
        <dbReference type="PROSITE" id="PS50262"/>
    </source>
</evidence>
<comment type="caution">
    <text evidence="14">The sequence shown here is derived from an EMBL/GenBank/DDBJ whole genome shotgun (WGS) entry which is preliminary data.</text>
</comment>
<evidence type="ECO:0000256" key="11">
    <source>
        <dbReference type="RuleBase" id="RU000688"/>
    </source>
</evidence>
<name>A0ABN9DQB2_9NEOB</name>
<sequence>MHHTCIVIIISYVYLECTFKKSHQYSLILIFFFYSTVGKTSRILRPKNCSSLVLDDDLQYYLKFPVTVLVVPSFYVVIFLLGLPANGIAFWVLLFRSKKMPSTFLLINLAAADLLFMLALPFKFVYHFLGNNWIFGETLCRIVTAVFYGNMYCSVFFLMTISIDRYFALVHPFLARSLRGWRSFASVSSGIWLVVMAGVSIFLIVPQSKTYNNPNLTTCHEVWVICDGYEWYTIYFLVLFIVGFAIPLIVILLCYVSILITLSKNKESHSQVIRLIILVVVVFIFCFTPSNILLIFHYVVTDRDCHNQLYIWYMVALCLTSFNSCIDPFIYYYMSEDFRTMVKNTFHWNSSENSESVECTKKTKLTSEMARIST</sequence>
<dbReference type="Gene3D" id="1.20.1070.10">
    <property type="entry name" value="Rhodopsin 7-helix transmembrane proteins"/>
    <property type="match status" value="1"/>
</dbReference>